<accession>A0A9D4KAD0</accession>
<gene>
    <name evidence="1" type="ORF">DPMN_109490</name>
</gene>
<dbReference type="Proteomes" id="UP000828390">
    <property type="component" value="Unassembled WGS sequence"/>
</dbReference>
<protein>
    <submittedName>
        <fullName evidence="1">Uncharacterized protein</fullName>
    </submittedName>
</protein>
<comment type="caution">
    <text evidence="1">The sequence shown here is derived from an EMBL/GenBank/DDBJ whole genome shotgun (WGS) entry which is preliminary data.</text>
</comment>
<dbReference type="EMBL" id="JAIWYP010000004">
    <property type="protein sequence ID" value="KAH3836120.1"/>
    <property type="molecule type" value="Genomic_DNA"/>
</dbReference>
<reference evidence="1" key="2">
    <citation type="submission" date="2020-11" db="EMBL/GenBank/DDBJ databases">
        <authorList>
            <person name="McCartney M.A."/>
            <person name="Auch B."/>
            <person name="Kono T."/>
            <person name="Mallez S."/>
            <person name="Becker A."/>
            <person name="Gohl D.M."/>
            <person name="Silverstein K.A.T."/>
            <person name="Koren S."/>
            <person name="Bechman K.B."/>
            <person name="Herman A."/>
            <person name="Abrahante J.E."/>
            <person name="Garbe J."/>
        </authorList>
    </citation>
    <scope>NUCLEOTIDE SEQUENCE</scope>
    <source>
        <strain evidence="1">Duluth1</strain>
        <tissue evidence="1">Whole animal</tissue>
    </source>
</reference>
<evidence type="ECO:0000313" key="2">
    <source>
        <dbReference type="Proteomes" id="UP000828390"/>
    </source>
</evidence>
<evidence type="ECO:0000313" key="1">
    <source>
        <dbReference type="EMBL" id="KAH3836120.1"/>
    </source>
</evidence>
<sequence length="341" mass="36725">MAAAILRSLAGDVTGHDMTDRSPVWSGHRSGLVTGPVIGDRSGPVTFTGPVQSGPVTGQQSEEGIDLHHRMTLLPTRHRRMNLRHQGVDIGHAHLRRAILIATTRVGDHVVVHGDAIPEDLGLIAADLHLDFAADPDRDIAENEDVDKPNVDIVPTIRIVDHRLIPFMESHVSSPHVSAPMLTATHVGTSGAQLKTTATLSAPRVSSTVSSRVPPNATHSSPDVLWVQIASGHFVPVNTDKHYQIADVVDDNSSLPDNLAQDSFIPVPAVSLHTSVPEESEAESDADIDTDKFLASSTQIYELIFQTLGEELCPRPVETSSNSTISITKQLVRTFDPTMVT</sequence>
<dbReference type="AlphaFoldDB" id="A0A9D4KAD0"/>
<proteinExistence type="predicted"/>
<reference evidence="1" key="1">
    <citation type="journal article" date="2019" name="bioRxiv">
        <title>The Genome of the Zebra Mussel, Dreissena polymorpha: A Resource for Invasive Species Research.</title>
        <authorList>
            <person name="McCartney M.A."/>
            <person name="Auch B."/>
            <person name="Kono T."/>
            <person name="Mallez S."/>
            <person name="Zhang Y."/>
            <person name="Obille A."/>
            <person name="Becker A."/>
            <person name="Abrahante J.E."/>
            <person name="Garbe J."/>
            <person name="Badalamenti J.P."/>
            <person name="Herman A."/>
            <person name="Mangelson H."/>
            <person name="Liachko I."/>
            <person name="Sullivan S."/>
            <person name="Sone E.D."/>
            <person name="Koren S."/>
            <person name="Silverstein K.A.T."/>
            <person name="Beckman K.B."/>
            <person name="Gohl D.M."/>
        </authorList>
    </citation>
    <scope>NUCLEOTIDE SEQUENCE</scope>
    <source>
        <strain evidence="1">Duluth1</strain>
        <tissue evidence="1">Whole animal</tissue>
    </source>
</reference>
<keyword evidence="2" id="KW-1185">Reference proteome</keyword>
<organism evidence="1 2">
    <name type="scientific">Dreissena polymorpha</name>
    <name type="common">Zebra mussel</name>
    <name type="synonym">Mytilus polymorpha</name>
    <dbReference type="NCBI Taxonomy" id="45954"/>
    <lineage>
        <taxon>Eukaryota</taxon>
        <taxon>Metazoa</taxon>
        <taxon>Spiralia</taxon>
        <taxon>Lophotrochozoa</taxon>
        <taxon>Mollusca</taxon>
        <taxon>Bivalvia</taxon>
        <taxon>Autobranchia</taxon>
        <taxon>Heteroconchia</taxon>
        <taxon>Euheterodonta</taxon>
        <taxon>Imparidentia</taxon>
        <taxon>Neoheterodontei</taxon>
        <taxon>Myida</taxon>
        <taxon>Dreissenoidea</taxon>
        <taxon>Dreissenidae</taxon>
        <taxon>Dreissena</taxon>
    </lineage>
</organism>
<name>A0A9D4KAD0_DREPO</name>